<reference evidence="3" key="1">
    <citation type="submission" date="2017-10" db="EMBL/GenBank/DDBJ databases">
        <authorList>
            <person name="Kravchenko I.K."/>
            <person name="Grouzdev D.S."/>
        </authorList>
    </citation>
    <scope>NUCLEOTIDE SEQUENCE [LARGE SCALE GENOMIC DNA]</scope>
    <source>
        <strain evidence="3">B2</strain>
    </source>
</reference>
<evidence type="ECO:0000313" key="2">
    <source>
        <dbReference type="EMBL" id="PGH55364.1"/>
    </source>
</evidence>
<accession>A0A2B8B2A6</accession>
<name>A0A2B8B2A6_9PROT</name>
<comment type="caution">
    <text evidence="2">The sequence shown here is derived from an EMBL/GenBank/DDBJ whole genome shotgun (WGS) entry which is preliminary data.</text>
</comment>
<keyword evidence="3" id="KW-1185">Reference proteome</keyword>
<dbReference type="AlphaFoldDB" id="A0A2B8B2A6"/>
<organism evidence="2 3">
    <name type="scientific">Azospirillum palustre</name>
    <dbReference type="NCBI Taxonomy" id="2044885"/>
    <lineage>
        <taxon>Bacteria</taxon>
        <taxon>Pseudomonadati</taxon>
        <taxon>Pseudomonadota</taxon>
        <taxon>Alphaproteobacteria</taxon>
        <taxon>Rhodospirillales</taxon>
        <taxon>Azospirillaceae</taxon>
        <taxon>Azospirillum</taxon>
    </lineage>
</organism>
<feature type="compositionally biased region" description="Basic and acidic residues" evidence="1">
    <location>
        <begin position="9"/>
        <end position="23"/>
    </location>
</feature>
<gene>
    <name evidence="2" type="ORF">CRT60_18775</name>
</gene>
<sequence>MVSPTGRANSERNGRIMAKKDGVNGKGGQFSGTPADRLVRLWRNNDERFGALLDEVLDGNRQGVIEAAVGKLREEESYDFMDEVEAFSETAQSTDEQGDPTLSTLFWVALEIDGRLDEPPSVDTIERALDSAGLLEKASDMRLLPLWLDPEPLSYLEAADRRTLLRRLIDSTEAAEAFVREQDLVASPDDAGIRLVGVVGLVIEEDAEQDGEAMPDPLNLGFAGEGQEMEIDPIEQERIRQSMAAFTEAVAAADPRVKRCEPVGGLNDLLDFTAEGVWPDDVDANFDEVNDFLDIAGNETGDGVLDVTVSEGPDGLQLRAYNSDGVLLDERSFDLSGDRAEEALALIKRRCRRVSEG</sequence>
<proteinExistence type="predicted"/>
<evidence type="ECO:0000256" key="1">
    <source>
        <dbReference type="SAM" id="MobiDB-lite"/>
    </source>
</evidence>
<feature type="region of interest" description="Disordered" evidence="1">
    <location>
        <begin position="1"/>
        <end position="31"/>
    </location>
</feature>
<dbReference type="OrthoDB" id="7296770at2"/>
<evidence type="ECO:0000313" key="3">
    <source>
        <dbReference type="Proteomes" id="UP000225379"/>
    </source>
</evidence>
<dbReference type="EMBL" id="PDKW01000042">
    <property type="protein sequence ID" value="PGH55364.1"/>
    <property type="molecule type" value="Genomic_DNA"/>
</dbReference>
<dbReference type="Proteomes" id="UP000225379">
    <property type="component" value="Unassembled WGS sequence"/>
</dbReference>
<protein>
    <submittedName>
        <fullName evidence="2">Uncharacterized protein</fullName>
    </submittedName>
</protein>